<dbReference type="Pfam" id="PF00126">
    <property type="entry name" value="HTH_1"/>
    <property type="match status" value="1"/>
</dbReference>
<feature type="domain" description="HTH lysR-type" evidence="5">
    <location>
        <begin position="1"/>
        <end position="58"/>
    </location>
</feature>
<gene>
    <name evidence="6" type="ORF">H9742_06740</name>
</gene>
<dbReference type="InterPro" id="IPR000847">
    <property type="entry name" value="LysR_HTH_N"/>
</dbReference>
<dbReference type="EMBL" id="DXGH01000037">
    <property type="protein sequence ID" value="HIW81214.1"/>
    <property type="molecule type" value="Genomic_DNA"/>
</dbReference>
<protein>
    <submittedName>
        <fullName evidence="6">LysR family transcriptional regulator</fullName>
    </submittedName>
</protein>
<dbReference type="SUPFAM" id="SSF53850">
    <property type="entry name" value="Periplasmic binding protein-like II"/>
    <property type="match status" value="1"/>
</dbReference>
<dbReference type="CDD" id="cd05466">
    <property type="entry name" value="PBP2_LTTR_substrate"/>
    <property type="match status" value="1"/>
</dbReference>
<organism evidence="6 7">
    <name type="scientific">Candidatus Acetatifactor stercoripullorum</name>
    <dbReference type="NCBI Taxonomy" id="2838414"/>
    <lineage>
        <taxon>Bacteria</taxon>
        <taxon>Bacillati</taxon>
        <taxon>Bacillota</taxon>
        <taxon>Clostridia</taxon>
        <taxon>Lachnospirales</taxon>
        <taxon>Lachnospiraceae</taxon>
        <taxon>Acetatifactor</taxon>
    </lineage>
</organism>
<dbReference type="Pfam" id="PF03466">
    <property type="entry name" value="LysR_substrate"/>
    <property type="match status" value="1"/>
</dbReference>
<dbReference type="GO" id="GO:0032993">
    <property type="term" value="C:protein-DNA complex"/>
    <property type="evidence" value="ECO:0007669"/>
    <property type="project" value="TreeGrafter"/>
</dbReference>
<dbReference type="InterPro" id="IPR036388">
    <property type="entry name" value="WH-like_DNA-bd_sf"/>
</dbReference>
<dbReference type="GO" id="GO:0003677">
    <property type="term" value="F:DNA binding"/>
    <property type="evidence" value="ECO:0007669"/>
    <property type="project" value="UniProtKB-KW"/>
</dbReference>
<dbReference type="Proteomes" id="UP000824265">
    <property type="component" value="Unassembled WGS sequence"/>
</dbReference>
<evidence type="ECO:0000313" key="7">
    <source>
        <dbReference type="Proteomes" id="UP000824265"/>
    </source>
</evidence>
<sequence length="298" mass="33951">MYNPLLDTFIAVCDCGSFTKAAELLFISPTAVMKQMNSLEEHLDLKLIERSPSGIRLTQAGTVIYRDAKFLMDYSKKSIASAKAALYADDTTFCVGTSLLNPAKPFMDLWYRVNKDFPQYKLHLVPFEDNHEGILSEIEKLGEKFDFLIGVCDSKEWLSRCHFLPLGQYQKMIAVSREHRLAQKSRIDIEDLYGETLMMVQRGDSGTNDFIRNDIEKNHPKIQIEDTPPFYDLSVFNRCAETGKALLTIECWTEVHPGLVTLPVNWDYNIPYGLLYSLDAPDDVLRLVKAAKALTNFD</sequence>
<comment type="caution">
    <text evidence="6">The sequence shown here is derived from an EMBL/GenBank/DDBJ whole genome shotgun (WGS) entry which is preliminary data.</text>
</comment>
<dbReference type="Gene3D" id="3.40.190.290">
    <property type="match status" value="1"/>
</dbReference>
<dbReference type="InterPro" id="IPR036390">
    <property type="entry name" value="WH_DNA-bd_sf"/>
</dbReference>
<evidence type="ECO:0000256" key="3">
    <source>
        <dbReference type="ARBA" id="ARBA00023125"/>
    </source>
</evidence>
<reference evidence="6" key="2">
    <citation type="submission" date="2021-04" db="EMBL/GenBank/DDBJ databases">
        <authorList>
            <person name="Gilroy R."/>
        </authorList>
    </citation>
    <scope>NUCLEOTIDE SEQUENCE</scope>
    <source>
        <strain evidence="6">CHK195-6426</strain>
    </source>
</reference>
<keyword evidence="3" id="KW-0238">DNA-binding</keyword>
<dbReference type="PANTHER" id="PTHR30346">
    <property type="entry name" value="TRANSCRIPTIONAL DUAL REGULATOR HCAR-RELATED"/>
    <property type="match status" value="1"/>
</dbReference>
<evidence type="ECO:0000313" key="6">
    <source>
        <dbReference type="EMBL" id="HIW81214.1"/>
    </source>
</evidence>
<dbReference type="GO" id="GO:0003700">
    <property type="term" value="F:DNA-binding transcription factor activity"/>
    <property type="evidence" value="ECO:0007669"/>
    <property type="project" value="InterPro"/>
</dbReference>
<evidence type="ECO:0000256" key="4">
    <source>
        <dbReference type="ARBA" id="ARBA00023163"/>
    </source>
</evidence>
<dbReference type="PROSITE" id="PS50931">
    <property type="entry name" value="HTH_LYSR"/>
    <property type="match status" value="1"/>
</dbReference>
<evidence type="ECO:0000256" key="2">
    <source>
        <dbReference type="ARBA" id="ARBA00023015"/>
    </source>
</evidence>
<evidence type="ECO:0000256" key="1">
    <source>
        <dbReference type="ARBA" id="ARBA00009437"/>
    </source>
</evidence>
<dbReference type="AlphaFoldDB" id="A0A9D1R4P4"/>
<accession>A0A9D1R4P4</accession>
<comment type="similarity">
    <text evidence="1">Belongs to the LysR transcriptional regulatory family.</text>
</comment>
<reference evidence="6" key="1">
    <citation type="journal article" date="2021" name="PeerJ">
        <title>Extensive microbial diversity within the chicken gut microbiome revealed by metagenomics and culture.</title>
        <authorList>
            <person name="Gilroy R."/>
            <person name="Ravi A."/>
            <person name="Getino M."/>
            <person name="Pursley I."/>
            <person name="Horton D.L."/>
            <person name="Alikhan N.F."/>
            <person name="Baker D."/>
            <person name="Gharbi K."/>
            <person name="Hall N."/>
            <person name="Watson M."/>
            <person name="Adriaenssens E.M."/>
            <person name="Foster-Nyarko E."/>
            <person name="Jarju S."/>
            <person name="Secka A."/>
            <person name="Antonio M."/>
            <person name="Oren A."/>
            <person name="Chaudhuri R.R."/>
            <person name="La Ragione R."/>
            <person name="Hildebrand F."/>
            <person name="Pallen M.J."/>
        </authorList>
    </citation>
    <scope>NUCLEOTIDE SEQUENCE</scope>
    <source>
        <strain evidence="6">CHK195-6426</strain>
    </source>
</reference>
<proteinExistence type="inferred from homology"/>
<keyword evidence="4" id="KW-0804">Transcription</keyword>
<name>A0A9D1R4P4_9FIRM</name>
<dbReference type="SUPFAM" id="SSF46785">
    <property type="entry name" value="Winged helix' DNA-binding domain"/>
    <property type="match status" value="1"/>
</dbReference>
<evidence type="ECO:0000259" key="5">
    <source>
        <dbReference type="PROSITE" id="PS50931"/>
    </source>
</evidence>
<dbReference type="InterPro" id="IPR005119">
    <property type="entry name" value="LysR_subst-bd"/>
</dbReference>
<dbReference type="Gene3D" id="1.10.10.10">
    <property type="entry name" value="Winged helix-like DNA-binding domain superfamily/Winged helix DNA-binding domain"/>
    <property type="match status" value="1"/>
</dbReference>
<dbReference type="RefSeq" id="WP_318705050.1">
    <property type="nucleotide sequence ID" value="NZ_CALWMU010000030.1"/>
</dbReference>
<keyword evidence="2" id="KW-0805">Transcription regulation</keyword>
<dbReference type="PANTHER" id="PTHR30346:SF17">
    <property type="entry name" value="LYSR FAMILY TRANSCRIPTIONAL REGULATOR"/>
    <property type="match status" value="1"/>
</dbReference>